<evidence type="ECO:0000313" key="12">
    <source>
        <dbReference type="EMBL" id="GHC40546.1"/>
    </source>
</evidence>
<feature type="binding site" evidence="9">
    <location>
        <begin position="29"/>
        <end position="37"/>
    </location>
    <ligand>
        <name>ATP</name>
        <dbReference type="ChEBI" id="CHEBI:30616"/>
    </ligand>
</feature>
<evidence type="ECO:0000259" key="11">
    <source>
        <dbReference type="Pfam" id="PF20979"/>
    </source>
</evidence>
<name>A0A918TE07_9BACT</name>
<feature type="binding site" evidence="9">
    <location>
        <position position="144"/>
    </location>
    <ligand>
        <name>L-aspartate</name>
        <dbReference type="ChEBI" id="CHEBI:29991"/>
    </ligand>
</feature>
<dbReference type="GO" id="GO:0005737">
    <property type="term" value="C:cytoplasm"/>
    <property type="evidence" value="ECO:0007669"/>
    <property type="project" value="UniProtKB-SubCell"/>
</dbReference>
<keyword evidence="9" id="KW-0963">Cytoplasm</keyword>
<dbReference type="Gene3D" id="3.40.50.620">
    <property type="entry name" value="HUPs"/>
    <property type="match status" value="1"/>
</dbReference>
<evidence type="ECO:0000256" key="5">
    <source>
        <dbReference type="ARBA" id="ARBA00022598"/>
    </source>
</evidence>
<dbReference type="HAMAP" id="MF_00005">
    <property type="entry name" value="Arg_succ_synth_type1"/>
    <property type="match status" value="1"/>
</dbReference>
<dbReference type="InterPro" id="IPR014729">
    <property type="entry name" value="Rossmann-like_a/b/a_fold"/>
</dbReference>
<feature type="binding site" evidence="9">
    <location>
        <position position="112"/>
    </location>
    <ligand>
        <name>L-citrulline</name>
        <dbReference type="ChEBI" id="CHEBI:57743"/>
    </ligand>
</feature>
<dbReference type="SUPFAM" id="SSF52402">
    <property type="entry name" value="Adenine nucleotide alpha hydrolases-like"/>
    <property type="match status" value="1"/>
</dbReference>
<evidence type="ECO:0000313" key="13">
    <source>
        <dbReference type="Proteomes" id="UP000644507"/>
    </source>
</evidence>
<dbReference type="GO" id="GO:0005524">
    <property type="term" value="F:ATP binding"/>
    <property type="evidence" value="ECO:0007669"/>
    <property type="project" value="UniProtKB-UniRule"/>
</dbReference>
<keyword evidence="13" id="KW-1185">Reference proteome</keyword>
<dbReference type="Pfam" id="PF00764">
    <property type="entry name" value="Arginosuc_synth"/>
    <property type="match status" value="1"/>
</dbReference>
<accession>A0A918TE07</accession>
<feature type="binding site" evidence="9">
    <location>
        <position position="200"/>
    </location>
    <ligand>
        <name>L-citrulline</name>
        <dbReference type="ChEBI" id="CHEBI:57743"/>
    </ligand>
</feature>
<dbReference type="AlphaFoldDB" id="A0A918TE07"/>
<dbReference type="EC" id="6.3.4.5" evidence="3 9"/>
<evidence type="ECO:0000256" key="1">
    <source>
        <dbReference type="ARBA" id="ARBA00004967"/>
    </source>
</evidence>
<keyword evidence="6 9" id="KW-0028">Amino-acid biosynthesis</keyword>
<evidence type="ECO:0000259" key="10">
    <source>
        <dbReference type="Pfam" id="PF00764"/>
    </source>
</evidence>
<dbReference type="PANTHER" id="PTHR11587:SF2">
    <property type="entry name" value="ARGININOSUCCINATE SYNTHASE"/>
    <property type="match status" value="1"/>
</dbReference>
<dbReference type="Pfam" id="PF20979">
    <property type="entry name" value="Arginosuc_syn_C"/>
    <property type="match status" value="1"/>
</dbReference>
<dbReference type="SUPFAM" id="SSF69864">
    <property type="entry name" value="Argininosuccinate synthetase, C-terminal domain"/>
    <property type="match status" value="1"/>
</dbReference>
<sequence length="449" mass="49198">MGKLGARKFRVILGADSPIPVPHMKIVVAYSGGLDTSVLLKWLKDKYSAEIIAYCADVGQDDELDGLEEKALTTGASKCYIGDLKEDFAANYIYPMFRANALYEGRYLLGTSIARPCISKGMVDVALKEGADAIAHGATGKGNDQVRFELSVAALAPQIKMIAPWRDDSFRKDFPGRAEMIAYSEANGIPIKASMKKPYSMDRNLLHISYEAGALEDTWYDGTTDADKDMYTLSVSPEDAPDKPQYLQLLFEKGDVVGLKTDGLDEVIAKLGDVTATGEADGYTLLNPYGVMRVLNFLGGAHGIGRIDIVENRFVGMKSRGIYETPGGTILLAAHQDLETLVIDREAQHVRDSLIPKYAQLVYNGFWFAPEREAIQALVDSTQEKVSGEVRVKLYKGNIINAGRRSVHTLYDEAVATMEGGQEEAYNQNDATGFIALNALRLKANARQK</sequence>
<keyword evidence="7 9" id="KW-0547">Nucleotide-binding</keyword>
<dbReference type="GO" id="GO:0006526">
    <property type="term" value="P:L-arginine biosynthetic process"/>
    <property type="evidence" value="ECO:0007669"/>
    <property type="project" value="UniProtKB-UniRule"/>
</dbReference>
<feature type="binding site" evidence="9">
    <location>
        <position position="137"/>
    </location>
    <ligand>
        <name>ATP</name>
        <dbReference type="ChEBI" id="CHEBI:30616"/>
    </ligand>
</feature>
<dbReference type="PANTHER" id="PTHR11587">
    <property type="entry name" value="ARGININOSUCCINATE SYNTHASE"/>
    <property type="match status" value="1"/>
</dbReference>
<dbReference type="NCBIfam" id="TIGR00032">
    <property type="entry name" value="argG"/>
    <property type="match status" value="1"/>
</dbReference>
<dbReference type="InterPro" id="IPR001518">
    <property type="entry name" value="Arginosuc_synth"/>
</dbReference>
<gene>
    <name evidence="9 12" type="primary">argG</name>
    <name evidence="12" type="ORF">GCM10007100_01290</name>
</gene>
<dbReference type="EMBL" id="BMXI01000001">
    <property type="protein sequence ID" value="GHC40546.1"/>
    <property type="molecule type" value="Genomic_DNA"/>
</dbReference>
<dbReference type="GO" id="GO:0000050">
    <property type="term" value="P:urea cycle"/>
    <property type="evidence" value="ECO:0007669"/>
    <property type="project" value="TreeGrafter"/>
</dbReference>
<dbReference type="FunFam" id="3.90.1260.10:FF:000007">
    <property type="entry name" value="Argininosuccinate synthase"/>
    <property type="match status" value="1"/>
</dbReference>
<dbReference type="InterPro" id="IPR023434">
    <property type="entry name" value="Arginosuc_synth_type_1_subfam"/>
</dbReference>
<keyword evidence="4 9" id="KW-0055">Arginine biosynthesis</keyword>
<feature type="binding site" evidence="9">
    <location>
        <position position="323"/>
    </location>
    <ligand>
        <name>L-citrulline</name>
        <dbReference type="ChEBI" id="CHEBI:57743"/>
    </ligand>
</feature>
<reference evidence="12" key="1">
    <citation type="journal article" date="2014" name="Int. J. Syst. Evol. Microbiol.">
        <title>Complete genome sequence of Corynebacterium casei LMG S-19264T (=DSM 44701T), isolated from a smear-ripened cheese.</title>
        <authorList>
            <consortium name="US DOE Joint Genome Institute (JGI-PGF)"/>
            <person name="Walter F."/>
            <person name="Albersmeier A."/>
            <person name="Kalinowski J."/>
            <person name="Ruckert C."/>
        </authorList>
    </citation>
    <scope>NUCLEOTIDE SEQUENCE</scope>
    <source>
        <strain evidence="12">KCTC 12988</strain>
    </source>
</reference>
<dbReference type="PROSITE" id="PS00564">
    <property type="entry name" value="ARGININOSUCCIN_SYN_1"/>
    <property type="match status" value="1"/>
</dbReference>
<evidence type="ECO:0000256" key="6">
    <source>
        <dbReference type="ARBA" id="ARBA00022605"/>
    </source>
</evidence>
<dbReference type="Proteomes" id="UP000644507">
    <property type="component" value="Unassembled WGS sequence"/>
</dbReference>
<evidence type="ECO:0000256" key="9">
    <source>
        <dbReference type="HAMAP-Rule" id="MF_00005"/>
    </source>
</evidence>
<proteinExistence type="inferred from homology"/>
<evidence type="ECO:0000256" key="8">
    <source>
        <dbReference type="ARBA" id="ARBA00022840"/>
    </source>
</evidence>
<feature type="binding site" evidence="9">
    <location>
        <position position="147"/>
    </location>
    <ligand>
        <name>L-citrulline</name>
        <dbReference type="ChEBI" id="CHEBI:57743"/>
    </ligand>
</feature>
<dbReference type="InterPro" id="IPR024074">
    <property type="entry name" value="AS_cat/multimer_dom_body"/>
</dbReference>
<reference evidence="12" key="2">
    <citation type="submission" date="2020-09" db="EMBL/GenBank/DDBJ databases">
        <authorList>
            <person name="Sun Q."/>
            <person name="Kim S."/>
        </authorList>
    </citation>
    <scope>NUCLEOTIDE SEQUENCE</scope>
    <source>
        <strain evidence="12">KCTC 12988</strain>
    </source>
</reference>
<feature type="binding site" evidence="9">
    <location>
        <position position="143"/>
    </location>
    <ligand>
        <name>L-citrulline</name>
        <dbReference type="ChEBI" id="CHEBI:57743"/>
    </ligand>
</feature>
<feature type="binding site" evidence="9">
    <location>
        <position position="107"/>
    </location>
    <ligand>
        <name>L-citrulline</name>
        <dbReference type="ChEBI" id="CHEBI:57743"/>
    </ligand>
</feature>
<comment type="pathway">
    <text evidence="1 9">Amino-acid biosynthesis; L-arginine biosynthesis; L-arginine from L-ornithine and carbamoyl phosphate: step 2/3.</text>
</comment>
<dbReference type="Gene3D" id="3.90.1260.10">
    <property type="entry name" value="Argininosuccinate synthetase, chain A, domain 2"/>
    <property type="match status" value="1"/>
</dbReference>
<feature type="binding site" evidence="9">
    <location>
        <position position="139"/>
    </location>
    <ligand>
        <name>L-aspartate</name>
        <dbReference type="ChEBI" id="CHEBI:29991"/>
    </ligand>
</feature>
<dbReference type="InterPro" id="IPR048268">
    <property type="entry name" value="Arginosuc_syn_C"/>
</dbReference>
<feature type="binding site" evidence="9">
    <location>
        <position position="209"/>
    </location>
    <ligand>
        <name>L-citrulline</name>
        <dbReference type="ChEBI" id="CHEBI:57743"/>
    </ligand>
</feature>
<evidence type="ECO:0000256" key="7">
    <source>
        <dbReference type="ARBA" id="ARBA00022741"/>
    </source>
</evidence>
<dbReference type="InterPro" id="IPR018223">
    <property type="entry name" value="Arginosuc_synth_CS"/>
</dbReference>
<evidence type="ECO:0000256" key="3">
    <source>
        <dbReference type="ARBA" id="ARBA00012286"/>
    </source>
</evidence>
<organism evidence="12 13">
    <name type="scientific">Roseibacillus persicicus</name>
    <dbReference type="NCBI Taxonomy" id="454148"/>
    <lineage>
        <taxon>Bacteria</taxon>
        <taxon>Pseudomonadati</taxon>
        <taxon>Verrucomicrobiota</taxon>
        <taxon>Verrucomicrobiia</taxon>
        <taxon>Verrucomicrobiales</taxon>
        <taxon>Verrucomicrobiaceae</taxon>
        <taxon>Roseibacillus</taxon>
    </lineage>
</organism>
<feature type="binding site" evidence="9">
    <location>
        <position position="56"/>
    </location>
    <ligand>
        <name>ATP</name>
        <dbReference type="ChEBI" id="CHEBI:30616"/>
    </ligand>
</feature>
<feature type="domain" description="Arginosuccinate synthase C-terminal" evidence="11">
    <location>
        <begin position="199"/>
        <end position="444"/>
    </location>
</feature>
<comment type="caution">
    <text evidence="12">The sequence shown here is derived from an EMBL/GenBank/DDBJ whole genome shotgun (WGS) entry which is preliminary data.</text>
</comment>
<dbReference type="GO" id="GO:0000053">
    <property type="term" value="P:argininosuccinate metabolic process"/>
    <property type="evidence" value="ECO:0007669"/>
    <property type="project" value="TreeGrafter"/>
</dbReference>
<dbReference type="PROSITE" id="PS00565">
    <property type="entry name" value="ARGININOSUCCIN_SYN_2"/>
    <property type="match status" value="1"/>
</dbReference>
<feature type="binding site" evidence="9">
    <location>
        <position position="143"/>
    </location>
    <ligand>
        <name>L-aspartate</name>
        <dbReference type="ChEBI" id="CHEBI:29991"/>
    </ligand>
</feature>
<keyword evidence="5 9" id="KW-0436">Ligase</keyword>
<feature type="binding site" evidence="9">
    <location>
        <position position="311"/>
    </location>
    <ligand>
        <name>L-citrulline</name>
        <dbReference type="ChEBI" id="CHEBI:57743"/>
    </ligand>
</feature>
<dbReference type="FunFam" id="3.40.50.620:FF:000019">
    <property type="entry name" value="Argininosuccinate synthase"/>
    <property type="match status" value="1"/>
</dbReference>
<feature type="domain" description="Arginosuccinate synthase-like N-terminal" evidence="10">
    <location>
        <begin position="25"/>
        <end position="190"/>
    </location>
</feature>
<comment type="similarity">
    <text evidence="9">Belongs to the argininosuccinate synthase family. Type 1 subfamily.</text>
</comment>
<dbReference type="NCBIfam" id="NF001770">
    <property type="entry name" value="PRK00509.1"/>
    <property type="match status" value="1"/>
</dbReference>
<evidence type="ECO:0000256" key="4">
    <source>
        <dbReference type="ARBA" id="ARBA00022571"/>
    </source>
</evidence>
<protein>
    <recommendedName>
        <fullName evidence="3 9">Argininosuccinate synthase</fullName>
        <ecNumber evidence="3 9">6.3.4.5</ecNumber>
    </recommendedName>
    <alternativeName>
        <fullName evidence="9">Citrulline--aspartate ligase</fullName>
    </alternativeName>
</protein>
<dbReference type="GO" id="GO:0004055">
    <property type="term" value="F:argininosuccinate synthase activity"/>
    <property type="evidence" value="ECO:0007669"/>
    <property type="project" value="UniProtKB-UniRule"/>
</dbReference>
<dbReference type="InterPro" id="IPR048267">
    <property type="entry name" value="Arginosuc_syn_N"/>
</dbReference>
<comment type="subunit">
    <text evidence="2 9">Homotetramer.</text>
</comment>
<comment type="subcellular location">
    <subcellularLocation>
        <location evidence="9">Cytoplasm</location>
    </subcellularLocation>
</comment>
<comment type="catalytic activity">
    <reaction evidence="9">
        <text>L-citrulline + L-aspartate + ATP = 2-(N(omega)-L-arginino)succinate + AMP + diphosphate + H(+)</text>
        <dbReference type="Rhea" id="RHEA:10932"/>
        <dbReference type="ChEBI" id="CHEBI:15378"/>
        <dbReference type="ChEBI" id="CHEBI:29991"/>
        <dbReference type="ChEBI" id="CHEBI:30616"/>
        <dbReference type="ChEBI" id="CHEBI:33019"/>
        <dbReference type="ChEBI" id="CHEBI:57472"/>
        <dbReference type="ChEBI" id="CHEBI:57743"/>
        <dbReference type="ChEBI" id="CHEBI:456215"/>
        <dbReference type="EC" id="6.3.4.5"/>
    </reaction>
</comment>
<keyword evidence="8 9" id="KW-0067">ATP-binding</keyword>
<evidence type="ECO:0000256" key="2">
    <source>
        <dbReference type="ARBA" id="ARBA00011881"/>
    </source>
</evidence>
<dbReference type="CDD" id="cd01999">
    <property type="entry name" value="ASS"/>
    <property type="match status" value="1"/>
</dbReference>